<evidence type="ECO:0000313" key="4">
    <source>
        <dbReference type="Proteomes" id="UP000316242"/>
    </source>
</evidence>
<sequence>MSQKTQQTIHIVATSHGTDNLHGQQLIHDLRADLERMSAQQFPGQLLWHEAYVDVQEPRLESVIAALPEGEPAVVLPLLVSDGVHTTDDIAQAVASRPGTLAAPPLGPLPELAQVLAQRAAAHLEKGPLVIVAAAGTRLEVGQNQVENLAEQVAGLLEREVLVGYCAGAQPRIAELVGGAAGRPVLVLSALLADGYFQQKLASTGADVVTSPLLPDVMITQCFLVRLQKALQEGLFMSPDDELLTR</sequence>
<accession>A0ABQ0RG60</accession>
<dbReference type="Pfam" id="PF01903">
    <property type="entry name" value="CbiX"/>
    <property type="match status" value="1"/>
</dbReference>
<reference evidence="3 4" key="1">
    <citation type="submission" date="2019-06" db="EMBL/GenBank/DDBJ databases">
        <title>Whole genome shotgun sequence of Glutamicibacter nicotianae NBRC 14234.</title>
        <authorList>
            <person name="Hosoyama A."/>
            <person name="Uohara A."/>
            <person name="Ohji S."/>
            <person name="Ichikawa N."/>
        </authorList>
    </citation>
    <scope>NUCLEOTIDE SEQUENCE [LARGE SCALE GENOMIC DNA]</scope>
    <source>
        <strain evidence="3 4">NBRC 14234</strain>
    </source>
</reference>
<dbReference type="PANTHER" id="PTHR33542:SF3">
    <property type="entry name" value="SIROHYDROCHLORIN FERROCHELATASE, CHLOROPLASTIC"/>
    <property type="match status" value="1"/>
</dbReference>
<keyword evidence="2" id="KW-0456">Lyase</keyword>
<dbReference type="Gene3D" id="3.40.50.1400">
    <property type="match status" value="2"/>
</dbReference>
<dbReference type="RefSeq" id="WP_141355212.1">
    <property type="nucleotide sequence ID" value="NZ_BAAAWM010000001.1"/>
</dbReference>
<dbReference type="InterPro" id="IPR050963">
    <property type="entry name" value="Sirohydro_Cobaltochel/CbiX"/>
</dbReference>
<comment type="caution">
    <text evidence="3">The sequence shown here is derived from an EMBL/GenBank/DDBJ whole genome shotgun (WGS) entry which is preliminary data.</text>
</comment>
<protein>
    <submittedName>
        <fullName evidence="3">Cobalamin biosynthesis protein CbiX</fullName>
    </submittedName>
</protein>
<evidence type="ECO:0000313" key="3">
    <source>
        <dbReference type="EMBL" id="GEC10808.1"/>
    </source>
</evidence>
<proteinExistence type="predicted"/>
<dbReference type="Proteomes" id="UP000316242">
    <property type="component" value="Unassembled WGS sequence"/>
</dbReference>
<gene>
    <name evidence="3" type="ORF">ANI01nite_00110</name>
</gene>
<dbReference type="SUPFAM" id="SSF53800">
    <property type="entry name" value="Chelatase"/>
    <property type="match status" value="1"/>
</dbReference>
<dbReference type="EMBL" id="BJNE01000001">
    <property type="protein sequence ID" value="GEC10808.1"/>
    <property type="molecule type" value="Genomic_DNA"/>
</dbReference>
<dbReference type="InterPro" id="IPR002762">
    <property type="entry name" value="CbiX-like"/>
</dbReference>
<organism evidence="3 4">
    <name type="scientific">Glutamicibacter nicotianae</name>
    <name type="common">Arthrobacter nicotianae</name>
    <dbReference type="NCBI Taxonomy" id="37929"/>
    <lineage>
        <taxon>Bacteria</taxon>
        <taxon>Bacillati</taxon>
        <taxon>Actinomycetota</taxon>
        <taxon>Actinomycetes</taxon>
        <taxon>Micrococcales</taxon>
        <taxon>Micrococcaceae</taxon>
        <taxon>Glutamicibacter</taxon>
    </lineage>
</organism>
<evidence type="ECO:0000256" key="2">
    <source>
        <dbReference type="ARBA" id="ARBA00023239"/>
    </source>
</evidence>
<keyword evidence="1" id="KW-0479">Metal-binding</keyword>
<keyword evidence="4" id="KW-1185">Reference proteome</keyword>
<name>A0ABQ0RG60_GLUNI</name>
<dbReference type="PANTHER" id="PTHR33542">
    <property type="entry name" value="SIROHYDROCHLORIN FERROCHELATASE, CHLOROPLASTIC"/>
    <property type="match status" value="1"/>
</dbReference>
<evidence type="ECO:0000256" key="1">
    <source>
        <dbReference type="ARBA" id="ARBA00022723"/>
    </source>
</evidence>